<dbReference type="Proteomes" id="UP000177894">
    <property type="component" value="Chromosome"/>
</dbReference>
<dbReference type="Proteomes" id="UP000192478">
    <property type="component" value="Chromosome"/>
</dbReference>
<keyword evidence="3" id="KW-1185">Reference proteome</keyword>
<reference evidence="2 4" key="2">
    <citation type="submission" date="2017-03" db="EMBL/GenBank/DDBJ databases">
        <title>Complete sequence of Clostridium formicaceticum DSM 92.</title>
        <authorList>
            <person name="Poehlein A."/>
            <person name="Karl M."/>
            <person name="Bengelsdorf F.R."/>
            <person name="Duerre P."/>
            <person name="Daniel R."/>
        </authorList>
    </citation>
    <scope>NUCLEOTIDE SEQUENCE [LARGE SCALE GENOMIC DNA]</scope>
    <source>
        <strain evidence="2 4">DSM 92</strain>
    </source>
</reference>
<gene>
    <name evidence="1" type="ORF">BJL90_01410</name>
    <name evidence="2" type="ORF">CLFO_35180</name>
</gene>
<proteinExistence type="predicted"/>
<evidence type="ECO:0000313" key="4">
    <source>
        <dbReference type="Proteomes" id="UP000192478"/>
    </source>
</evidence>
<evidence type="ECO:0000313" key="3">
    <source>
        <dbReference type="Proteomes" id="UP000177894"/>
    </source>
</evidence>
<evidence type="ECO:0000313" key="2">
    <source>
        <dbReference type="EMBL" id="ARE89112.1"/>
    </source>
</evidence>
<accession>A0AAC9WHG9</accession>
<dbReference type="EMBL" id="CP020559">
    <property type="protein sequence ID" value="ARE89112.1"/>
    <property type="molecule type" value="Genomic_DNA"/>
</dbReference>
<dbReference type="EMBL" id="CP017603">
    <property type="protein sequence ID" value="AOY74726.1"/>
    <property type="molecule type" value="Genomic_DNA"/>
</dbReference>
<protein>
    <submittedName>
        <fullName evidence="2">Uncharacterized protein</fullName>
    </submittedName>
</protein>
<name>A0AAC9WHG9_9CLOT</name>
<dbReference type="AlphaFoldDB" id="A0AAC9WHG9"/>
<sequence>MKYKLKNVQELRNEGISIPDYLAHDINALIDGKEKDVLYLDCLIDECYGSINMALVSDKMITAEQADYLRSLYC</sequence>
<organism evidence="2 4">
    <name type="scientific">Clostridium formicaceticum</name>
    <dbReference type="NCBI Taxonomy" id="1497"/>
    <lineage>
        <taxon>Bacteria</taxon>
        <taxon>Bacillati</taxon>
        <taxon>Bacillota</taxon>
        <taxon>Clostridia</taxon>
        <taxon>Eubacteriales</taxon>
        <taxon>Clostridiaceae</taxon>
        <taxon>Clostridium</taxon>
    </lineage>
</organism>
<evidence type="ECO:0000313" key="1">
    <source>
        <dbReference type="EMBL" id="AOY74726.1"/>
    </source>
</evidence>
<dbReference type="KEGG" id="cfm:BJL90_01410"/>
<reference evidence="1 3" key="1">
    <citation type="submission" date="2016-10" db="EMBL/GenBank/DDBJ databases">
        <title>Complete Genome Sequence of Acetogen Clostridium formicoaceticum ATCC 27076.</title>
        <authorList>
            <person name="Bao T."/>
            <person name="Cheng C."/>
            <person name="Zhao J."/>
            <person name="Yang S.-T."/>
            <person name="Wang J."/>
            <person name="Wang M."/>
        </authorList>
    </citation>
    <scope>NUCLEOTIDE SEQUENCE [LARGE SCALE GENOMIC DNA]</scope>
    <source>
        <strain evidence="1 3">ATCC 27076</strain>
    </source>
</reference>